<protein>
    <submittedName>
        <fullName evidence="1">Uncharacterized protein</fullName>
    </submittedName>
</protein>
<dbReference type="Proteomes" id="UP001151760">
    <property type="component" value="Unassembled WGS sequence"/>
</dbReference>
<feature type="non-terminal residue" evidence="1">
    <location>
        <position position="1"/>
    </location>
</feature>
<evidence type="ECO:0000313" key="2">
    <source>
        <dbReference type="Proteomes" id="UP001151760"/>
    </source>
</evidence>
<dbReference type="EMBL" id="BQNB010010293">
    <property type="protein sequence ID" value="GJS75286.1"/>
    <property type="molecule type" value="Genomic_DNA"/>
</dbReference>
<organism evidence="1 2">
    <name type="scientific">Tanacetum coccineum</name>
    <dbReference type="NCBI Taxonomy" id="301880"/>
    <lineage>
        <taxon>Eukaryota</taxon>
        <taxon>Viridiplantae</taxon>
        <taxon>Streptophyta</taxon>
        <taxon>Embryophyta</taxon>
        <taxon>Tracheophyta</taxon>
        <taxon>Spermatophyta</taxon>
        <taxon>Magnoliopsida</taxon>
        <taxon>eudicotyledons</taxon>
        <taxon>Gunneridae</taxon>
        <taxon>Pentapetalae</taxon>
        <taxon>asterids</taxon>
        <taxon>campanulids</taxon>
        <taxon>Asterales</taxon>
        <taxon>Asteraceae</taxon>
        <taxon>Asteroideae</taxon>
        <taxon>Anthemideae</taxon>
        <taxon>Anthemidinae</taxon>
        <taxon>Tanacetum</taxon>
    </lineage>
</organism>
<name>A0ABQ4YEA1_9ASTR</name>
<gene>
    <name evidence="1" type="ORF">Tco_0725167</name>
</gene>
<reference evidence="1" key="1">
    <citation type="journal article" date="2022" name="Int. J. Mol. Sci.">
        <title>Draft Genome of Tanacetum Coccineum: Genomic Comparison of Closely Related Tanacetum-Family Plants.</title>
        <authorList>
            <person name="Yamashiro T."/>
            <person name="Shiraishi A."/>
            <person name="Nakayama K."/>
            <person name="Satake H."/>
        </authorList>
    </citation>
    <scope>NUCLEOTIDE SEQUENCE</scope>
</reference>
<reference evidence="1" key="2">
    <citation type="submission" date="2022-01" db="EMBL/GenBank/DDBJ databases">
        <authorList>
            <person name="Yamashiro T."/>
            <person name="Shiraishi A."/>
            <person name="Satake H."/>
            <person name="Nakayama K."/>
        </authorList>
    </citation>
    <scope>NUCLEOTIDE SEQUENCE</scope>
</reference>
<evidence type="ECO:0000313" key="1">
    <source>
        <dbReference type="EMBL" id="GJS75286.1"/>
    </source>
</evidence>
<keyword evidence="2" id="KW-1185">Reference proteome</keyword>
<accession>A0ABQ4YEA1</accession>
<comment type="caution">
    <text evidence="1">The sequence shown here is derived from an EMBL/GenBank/DDBJ whole genome shotgun (WGS) entry which is preliminary data.</text>
</comment>
<proteinExistence type="predicted"/>
<sequence length="257" mass="29494">LYDNKKSKHCLISRLKEEDSINIASIACRRFNCNPICWNKSDGVESTDLPYFVQVSNIRLGRDFKRKWSARLQNKSAPPLEVREKLATVSAQATALAQHPMSRGAATAPSTLKCSSKVATSRRWKVSKQWLKKWPQTGAVIRYPCCKEEMDTNKGKWPHTAAVIWIQNEEEVTSIAFKIVVTLHMDLSILKIGKDLLHVSKRECWEFGQAQSHFARARKDENGNRKEESVTKDICNFFQDNLPDEFDFILYSKVLVF</sequence>